<feature type="signal peptide" evidence="8">
    <location>
        <begin position="1"/>
        <end position="19"/>
    </location>
</feature>
<dbReference type="CDD" id="cd00190">
    <property type="entry name" value="Tryp_SPc"/>
    <property type="match status" value="1"/>
</dbReference>
<feature type="compositionally biased region" description="Pro residues" evidence="7">
    <location>
        <begin position="33"/>
        <end position="51"/>
    </location>
</feature>
<dbReference type="InterPro" id="IPR001254">
    <property type="entry name" value="Trypsin_dom"/>
</dbReference>
<dbReference type="InterPro" id="IPR001314">
    <property type="entry name" value="Peptidase_S1A"/>
</dbReference>
<dbReference type="PANTHER" id="PTHR24264">
    <property type="entry name" value="TRYPSIN-RELATED"/>
    <property type="match status" value="1"/>
</dbReference>
<evidence type="ECO:0000256" key="4">
    <source>
        <dbReference type="ARBA" id="ARBA00022801"/>
    </source>
</evidence>
<dbReference type="SUPFAM" id="SSF50494">
    <property type="entry name" value="Trypsin-like serine proteases"/>
    <property type="match status" value="1"/>
</dbReference>
<dbReference type="Pfam" id="PF00089">
    <property type="entry name" value="Trypsin"/>
    <property type="match status" value="1"/>
</dbReference>
<dbReference type="Proteomes" id="UP000283509">
    <property type="component" value="Unassembled WGS sequence"/>
</dbReference>
<gene>
    <name evidence="10" type="ORF">C7M84_004128</name>
</gene>
<organism evidence="10 11">
    <name type="scientific">Penaeus vannamei</name>
    <name type="common">Whiteleg shrimp</name>
    <name type="synonym">Litopenaeus vannamei</name>
    <dbReference type="NCBI Taxonomy" id="6689"/>
    <lineage>
        <taxon>Eukaryota</taxon>
        <taxon>Metazoa</taxon>
        <taxon>Ecdysozoa</taxon>
        <taxon>Arthropoda</taxon>
        <taxon>Crustacea</taxon>
        <taxon>Multicrustacea</taxon>
        <taxon>Malacostraca</taxon>
        <taxon>Eumalacostraca</taxon>
        <taxon>Eucarida</taxon>
        <taxon>Decapoda</taxon>
        <taxon>Dendrobranchiata</taxon>
        <taxon>Penaeoidea</taxon>
        <taxon>Penaeidae</taxon>
        <taxon>Penaeus</taxon>
    </lineage>
</organism>
<keyword evidence="8" id="KW-0732">Signal</keyword>
<evidence type="ECO:0000256" key="6">
    <source>
        <dbReference type="ARBA" id="ARBA00023157"/>
    </source>
</evidence>
<comment type="subcellular location">
    <subcellularLocation>
        <location evidence="1">Secreted</location>
    </subcellularLocation>
</comment>
<evidence type="ECO:0000313" key="11">
    <source>
        <dbReference type="Proteomes" id="UP000283509"/>
    </source>
</evidence>
<reference evidence="10 11" key="2">
    <citation type="submission" date="2019-01" db="EMBL/GenBank/DDBJ databases">
        <title>The decoding of complex shrimp genome reveals the adaptation for benthos swimmer, frequently molting mechanism and breeding impact on genome.</title>
        <authorList>
            <person name="Sun Y."/>
            <person name="Gao Y."/>
            <person name="Yu Y."/>
        </authorList>
    </citation>
    <scope>NUCLEOTIDE SEQUENCE [LARGE SCALE GENOMIC DNA]</scope>
    <source>
        <tissue evidence="10">Muscle</tissue>
    </source>
</reference>
<dbReference type="GO" id="GO:0005615">
    <property type="term" value="C:extracellular space"/>
    <property type="evidence" value="ECO:0007669"/>
    <property type="project" value="TreeGrafter"/>
</dbReference>
<feature type="region of interest" description="Disordered" evidence="7">
    <location>
        <begin position="33"/>
        <end position="56"/>
    </location>
</feature>
<evidence type="ECO:0000259" key="9">
    <source>
        <dbReference type="PROSITE" id="PS50240"/>
    </source>
</evidence>
<keyword evidence="6" id="KW-1015">Disulfide bond</keyword>
<keyword evidence="11" id="KW-1185">Reference proteome</keyword>
<dbReference type="Gene3D" id="2.40.10.10">
    <property type="entry name" value="Trypsin-like serine proteases"/>
    <property type="match status" value="1"/>
</dbReference>
<dbReference type="GO" id="GO:0006508">
    <property type="term" value="P:proteolysis"/>
    <property type="evidence" value="ECO:0007669"/>
    <property type="project" value="UniProtKB-KW"/>
</dbReference>
<dbReference type="PROSITE" id="PS50240">
    <property type="entry name" value="TRYPSIN_DOM"/>
    <property type="match status" value="1"/>
</dbReference>
<dbReference type="InterPro" id="IPR009003">
    <property type="entry name" value="Peptidase_S1_PA"/>
</dbReference>
<evidence type="ECO:0000256" key="7">
    <source>
        <dbReference type="SAM" id="MobiDB-lite"/>
    </source>
</evidence>
<comment type="caution">
    <text evidence="10">The sequence shown here is derived from an EMBL/GenBank/DDBJ whole genome shotgun (WGS) entry which is preliminary data.</text>
</comment>
<dbReference type="PANTHER" id="PTHR24264:SF65">
    <property type="entry name" value="SRCR DOMAIN-CONTAINING PROTEIN"/>
    <property type="match status" value="1"/>
</dbReference>
<dbReference type="InterPro" id="IPR050127">
    <property type="entry name" value="Serine_Proteases_S1"/>
</dbReference>
<proteinExistence type="predicted"/>
<reference evidence="10 11" key="1">
    <citation type="submission" date="2018-04" db="EMBL/GenBank/DDBJ databases">
        <authorList>
            <person name="Zhang X."/>
            <person name="Yuan J."/>
            <person name="Li F."/>
            <person name="Xiang J."/>
        </authorList>
    </citation>
    <scope>NUCLEOTIDE SEQUENCE [LARGE SCALE GENOMIC DNA]</scope>
    <source>
        <tissue evidence="10">Muscle</tissue>
    </source>
</reference>
<dbReference type="GO" id="GO:0004252">
    <property type="term" value="F:serine-type endopeptidase activity"/>
    <property type="evidence" value="ECO:0007669"/>
    <property type="project" value="InterPro"/>
</dbReference>
<protein>
    <submittedName>
        <fullName evidence="10">Chymotrypsin BII</fullName>
    </submittedName>
</protein>
<dbReference type="OrthoDB" id="60866at2759"/>
<feature type="compositionally biased region" description="Basic and acidic residues" evidence="7">
    <location>
        <begin position="277"/>
        <end position="290"/>
    </location>
</feature>
<evidence type="ECO:0000256" key="3">
    <source>
        <dbReference type="ARBA" id="ARBA00022670"/>
    </source>
</evidence>
<keyword evidence="4" id="KW-0378">Hydrolase</keyword>
<feature type="region of interest" description="Disordered" evidence="7">
    <location>
        <begin position="259"/>
        <end position="296"/>
    </location>
</feature>
<evidence type="ECO:0000313" key="10">
    <source>
        <dbReference type="EMBL" id="ROT77233.1"/>
    </source>
</evidence>
<evidence type="ECO:0000256" key="1">
    <source>
        <dbReference type="ARBA" id="ARBA00004613"/>
    </source>
</evidence>
<dbReference type="FunFam" id="2.40.10.10:FF:000068">
    <property type="entry name" value="transmembrane protease serine 2"/>
    <property type="match status" value="1"/>
</dbReference>
<feature type="chain" id="PRO_5018526736" evidence="8">
    <location>
        <begin position="20"/>
        <end position="296"/>
    </location>
</feature>
<name>A0A3R7P721_PENVA</name>
<dbReference type="PRINTS" id="PR00722">
    <property type="entry name" value="CHYMOTRYPSIN"/>
</dbReference>
<keyword evidence="3" id="KW-0645">Protease</keyword>
<dbReference type="SMART" id="SM00020">
    <property type="entry name" value="Tryp_SPc"/>
    <property type="match status" value="1"/>
</dbReference>
<keyword evidence="2" id="KW-0964">Secreted</keyword>
<keyword evidence="5" id="KW-0720">Serine protease</keyword>
<dbReference type="AlphaFoldDB" id="A0A3R7P721"/>
<dbReference type="EMBL" id="QCYY01001549">
    <property type="protein sequence ID" value="ROT77233.1"/>
    <property type="molecule type" value="Genomic_DNA"/>
</dbReference>
<evidence type="ECO:0000256" key="8">
    <source>
        <dbReference type="SAM" id="SignalP"/>
    </source>
</evidence>
<feature type="domain" description="Peptidase S1" evidence="9">
    <location>
        <begin position="54"/>
        <end position="296"/>
    </location>
</feature>
<accession>A0A3R7P721</accession>
<dbReference type="InterPro" id="IPR043504">
    <property type="entry name" value="Peptidase_S1_PA_chymotrypsin"/>
</dbReference>
<evidence type="ECO:0000256" key="5">
    <source>
        <dbReference type="ARBA" id="ARBA00022825"/>
    </source>
</evidence>
<dbReference type="STRING" id="6689.A0A3R7P721"/>
<evidence type="ECO:0000256" key="2">
    <source>
        <dbReference type="ARBA" id="ARBA00022525"/>
    </source>
</evidence>
<sequence>MCAIIVFVFTAICYPAVAGVPIRQLTPVPPIEVPAKGPPLPESTGGPPPPGQRIVGGREALPHEHGYQACLLKKTRYLCGGAILSDMFILTSANCVSDSAQLYVLVGRYNLLEAESSSQRIPVGKVFIHPDFHASLSHLKADIALVKLKKKIDMNDKVFPIKLPTSDAYNGMPLVVTGWGKTLHAHGPGFIPLQVMETRAMSRMECMDAYGNVDIICTTSEFQTAAPCDGDFGSPAVFNDTVYGISSFISGCLHDDPRTIMSPRGPSRRQGYNLISRRGERLPGESRRGGAEGLWA</sequence>